<dbReference type="PROSITE" id="PS51186">
    <property type="entry name" value="GNAT"/>
    <property type="match status" value="1"/>
</dbReference>
<dbReference type="AlphaFoldDB" id="A0A443I1R4"/>
<evidence type="ECO:0000256" key="2">
    <source>
        <dbReference type="SAM" id="Phobius"/>
    </source>
</evidence>
<keyword evidence="2" id="KW-0812">Transmembrane</keyword>
<keyword evidence="2" id="KW-1133">Transmembrane helix</keyword>
<keyword evidence="2" id="KW-0472">Membrane</keyword>
<proteinExistence type="predicted"/>
<dbReference type="GO" id="GO:0016747">
    <property type="term" value="F:acyltransferase activity, transferring groups other than amino-acyl groups"/>
    <property type="evidence" value="ECO:0007669"/>
    <property type="project" value="InterPro"/>
</dbReference>
<feature type="compositionally biased region" description="Basic and acidic residues" evidence="1">
    <location>
        <begin position="1"/>
        <end position="10"/>
    </location>
</feature>
<dbReference type="InterPro" id="IPR016181">
    <property type="entry name" value="Acyl_CoA_acyltransferase"/>
</dbReference>
<organism evidence="4 5">
    <name type="scientific">Byssochlamys spectabilis</name>
    <name type="common">Paecilomyces variotii</name>
    <dbReference type="NCBI Taxonomy" id="264951"/>
    <lineage>
        <taxon>Eukaryota</taxon>
        <taxon>Fungi</taxon>
        <taxon>Dikarya</taxon>
        <taxon>Ascomycota</taxon>
        <taxon>Pezizomycotina</taxon>
        <taxon>Eurotiomycetes</taxon>
        <taxon>Eurotiomycetidae</taxon>
        <taxon>Eurotiales</taxon>
        <taxon>Thermoascaceae</taxon>
        <taxon>Paecilomyces</taxon>
    </lineage>
</organism>
<feature type="region of interest" description="Disordered" evidence="1">
    <location>
        <begin position="1"/>
        <end position="22"/>
    </location>
</feature>
<accession>A0A443I1R4</accession>
<evidence type="ECO:0000313" key="5">
    <source>
        <dbReference type="Proteomes" id="UP000283841"/>
    </source>
</evidence>
<feature type="domain" description="N-acetyltransferase" evidence="3">
    <location>
        <begin position="210"/>
        <end position="375"/>
    </location>
</feature>
<comment type="caution">
    <text evidence="4">The sequence shown here is derived from an EMBL/GenBank/DDBJ whole genome shotgun (WGS) entry which is preliminary data.</text>
</comment>
<reference evidence="4 5" key="1">
    <citation type="journal article" date="2018" name="Front. Microbiol.">
        <title>Genomic and genetic insights into a cosmopolitan fungus, Paecilomyces variotii (Eurotiales).</title>
        <authorList>
            <person name="Urquhart A.S."/>
            <person name="Mondo S.J."/>
            <person name="Makela M.R."/>
            <person name="Hane J.K."/>
            <person name="Wiebenga A."/>
            <person name="He G."/>
            <person name="Mihaltcheva S."/>
            <person name="Pangilinan J."/>
            <person name="Lipzen A."/>
            <person name="Barry K."/>
            <person name="de Vries R.P."/>
            <person name="Grigoriev I.V."/>
            <person name="Idnurm A."/>
        </authorList>
    </citation>
    <scope>NUCLEOTIDE SEQUENCE [LARGE SCALE GENOMIC DNA]</scope>
    <source>
        <strain evidence="4 5">CBS 101075</strain>
    </source>
</reference>
<dbReference type="CDD" id="cd04301">
    <property type="entry name" value="NAT_SF"/>
    <property type="match status" value="1"/>
</dbReference>
<evidence type="ECO:0000259" key="3">
    <source>
        <dbReference type="PROSITE" id="PS51186"/>
    </source>
</evidence>
<dbReference type="Pfam" id="PF00583">
    <property type="entry name" value="Acetyltransf_1"/>
    <property type="match status" value="1"/>
</dbReference>
<dbReference type="Proteomes" id="UP000283841">
    <property type="component" value="Unassembled WGS sequence"/>
</dbReference>
<feature type="transmembrane region" description="Helical" evidence="2">
    <location>
        <begin position="157"/>
        <end position="179"/>
    </location>
</feature>
<dbReference type="RefSeq" id="XP_028487631.1">
    <property type="nucleotide sequence ID" value="XM_028629899.1"/>
</dbReference>
<feature type="transmembrane region" description="Helical" evidence="2">
    <location>
        <begin position="185"/>
        <end position="206"/>
    </location>
</feature>
<dbReference type="GeneID" id="39599176"/>
<dbReference type="InterPro" id="IPR000182">
    <property type="entry name" value="GNAT_dom"/>
</dbReference>
<sequence length="375" mass="41649">MDRPRLHDGRPGALSASSPSPAASLYQTSSKLLRETNLGDRIPAFHIPLAFLSSLRANLQISSREDLYHSSTPPSLANTPDALCPVVSIPSQSLPSPSPFFISRDTPDIPSIEPGARRFSSSRYSIQTAGTEDEKTDALRLIAASVLEQRFIAIRSLFLHPVVLCLALLAHAIAARLLFRKPYNTVLGAFGYTVCILSAVFALTYVSREYAYLATQSETRAWLIQPHRARHPPSSNNSSSKSLPEDDILVAKYDSRVVGALVFRIARTRAFMTGTPSATGFTRGHRRRSSHSSSARLTGVIRAWTVKTSYRHRGIGTDLLRQAVEMCRRRRLDGPVFADDHAYSVRVLPRMFGRAFERRDTRARDLLTDVIEEEC</sequence>
<protein>
    <recommendedName>
        <fullName evidence="3">N-acetyltransferase domain-containing protein</fullName>
    </recommendedName>
</protein>
<evidence type="ECO:0000313" key="4">
    <source>
        <dbReference type="EMBL" id="RWQ97986.1"/>
    </source>
</evidence>
<dbReference type="Gene3D" id="3.40.630.30">
    <property type="match status" value="1"/>
</dbReference>
<keyword evidence="5" id="KW-1185">Reference proteome</keyword>
<gene>
    <name evidence="4" type="ORF">C8Q69DRAFT_457410</name>
</gene>
<evidence type="ECO:0000256" key="1">
    <source>
        <dbReference type="SAM" id="MobiDB-lite"/>
    </source>
</evidence>
<dbReference type="VEuPathDB" id="FungiDB:C8Q69DRAFT_457410"/>
<feature type="compositionally biased region" description="Low complexity" evidence="1">
    <location>
        <begin position="13"/>
        <end position="22"/>
    </location>
</feature>
<dbReference type="SUPFAM" id="SSF55729">
    <property type="entry name" value="Acyl-CoA N-acyltransferases (Nat)"/>
    <property type="match status" value="1"/>
</dbReference>
<name>A0A443I1R4_BYSSP</name>
<dbReference type="EMBL" id="RCNU01000002">
    <property type="protein sequence ID" value="RWQ97986.1"/>
    <property type="molecule type" value="Genomic_DNA"/>
</dbReference>